<protein>
    <submittedName>
        <fullName evidence="1">Uncharacterized protein</fullName>
    </submittedName>
</protein>
<comment type="caution">
    <text evidence="1">The sequence shown here is derived from an EMBL/GenBank/DDBJ whole genome shotgun (WGS) entry which is preliminary data.</text>
</comment>
<keyword evidence="2" id="KW-1185">Reference proteome</keyword>
<dbReference type="RefSeq" id="WP_280307841.1">
    <property type="nucleotide sequence ID" value="NZ_JAPDIQ010000004.1"/>
</dbReference>
<dbReference type="EMBL" id="JAPDIQ010000004">
    <property type="protein sequence ID" value="MDH4763364.1"/>
    <property type="molecule type" value="Genomic_DNA"/>
</dbReference>
<gene>
    <name evidence="1" type="ORF">OMP44_10690</name>
</gene>
<sequence>MIHVLKKDSCKFDATLLHRLGSACTTVFARIACFDRNGTLFGYGLQLSSTAKHAAVCAHDVIIVVLYGIIPNGKKMDDVQNALFLSGQFSTRNYLYCIFHRKHHLLLSFLGRLYRAVHGRALIILVQRLIWCKDSFSANKRMIATFTNSYSRIEA</sequence>
<proteinExistence type="predicted"/>
<evidence type="ECO:0000313" key="2">
    <source>
        <dbReference type="Proteomes" id="UP001157461"/>
    </source>
</evidence>
<accession>A0ABT6IH54</accession>
<dbReference type="Proteomes" id="UP001157461">
    <property type="component" value="Unassembled WGS sequence"/>
</dbReference>
<evidence type="ECO:0000313" key="1">
    <source>
        <dbReference type="EMBL" id="MDH4763364.1"/>
    </source>
</evidence>
<reference evidence="1 2" key="1">
    <citation type="submission" date="2022-10" db="EMBL/GenBank/DDBJ databases">
        <title>A novel Pseudomonas species, isolated from Passiflora incarnata leaves.</title>
        <authorList>
            <person name="Cueva-Yesquen L.G."/>
            <person name="Fantinatti-Garboggini F."/>
        </authorList>
    </citation>
    <scope>NUCLEOTIDE SEQUENCE [LARGE SCALE GENOMIC DNA]</scope>
    <source>
        <strain evidence="1 2">CBMAI 2609</strain>
    </source>
</reference>
<organism evidence="1 2">
    <name type="scientific">Pseudomonas flavocrustae</name>
    <dbReference type="NCBI Taxonomy" id="2991719"/>
    <lineage>
        <taxon>Bacteria</taxon>
        <taxon>Pseudomonadati</taxon>
        <taxon>Pseudomonadota</taxon>
        <taxon>Gammaproteobacteria</taxon>
        <taxon>Pseudomonadales</taxon>
        <taxon>Pseudomonadaceae</taxon>
        <taxon>Pseudomonas</taxon>
    </lineage>
</organism>
<name>A0ABT6IH54_9PSED</name>